<dbReference type="InterPro" id="IPR006020">
    <property type="entry name" value="PTB/PI_dom"/>
</dbReference>
<dbReference type="AlphaFoldDB" id="A0A0C2GXZ0"/>
<dbReference type="OrthoDB" id="10057585at2759"/>
<dbReference type="Pfam" id="PF00640">
    <property type="entry name" value="PID"/>
    <property type="match status" value="1"/>
</dbReference>
<dbReference type="Gene3D" id="2.30.29.30">
    <property type="entry name" value="Pleckstrin-homology domain (PH domain)/Phosphotyrosine-binding domain (PTB)"/>
    <property type="match status" value="1"/>
</dbReference>
<gene>
    <name evidence="2" type="ORF">ANCDUO_03319</name>
</gene>
<accession>A0A0C2GXZ0</accession>
<proteinExistence type="predicted"/>
<reference evidence="2 3" key="1">
    <citation type="submission" date="2013-12" db="EMBL/GenBank/DDBJ databases">
        <title>Draft genome of the parsitic nematode Ancylostoma duodenale.</title>
        <authorList>
            <person name="Mitreva M."/>
        </authorList>
    </citation>
    <scope>NUCLEOTIDE SEQUENCE [LARGE SCALE GENOMIC DNA]</scope>
    <source>
        <strain evidence="2 3">Zhejiang</strain>
    </source>
</reference>
<keyword evidence="3" id="KW-1185">Reference proteome</keyword>
<dbReference type="InterPro" id="IPR011993">
    <property type="entry name" value="PH-like_dom_sf"/>
</dbReference>
<dbReference type="Proteomes" id="UP000054047">
    <property type="component" value="Unassembled WGS sequence"/>
</dbReference>
<evidence type="ECO:0000259" key="1">
    <source>
        <dbReference type="PROSITE" id="PS01179"/>
    </source>
</evidence>
<protein>
    <recommendedName>
        <fullName evidence="1">PID domain-containing protein</fullName>
    </recommendedName>
</protein>
<dbReference type="EMBL" id="KN727153">
    <property type="protein sequence ID" value="KIH66355.1"/>
    <property type="molecule type" value="Genomic_DNA"/>
</dbReference>
<sequence length="106" mass="12191">MYRNQNWCDPSECDEQSYSPQERICNVCDERQAAEHDISHIQIVCQDERDLNCFTYISQDAERNLCHVFCVLTADVATEIIVTLGQAFELAYKLQNGITLEEIANV</sequence>
<evidence type="ECO:0000313" key="2">
    <source>
        <dbReference type="EMBL" id="KIH66355.1"/>
    </source>
</evidence>
<dbReference type="SUPFAM" id="SSF50729">
    <property type="entry name" value="PH domain-like"/>
    <property type="match status" value="1"/>
</dbReference>
<evidence type="ECO:0000313" key="3">
    <source>
        <dbReference type="Proteomes" id="UP000054047"/>
    </source>
</evidence>
<name>A0A0C2GXZ0_9BILA</name>
<dbReference type="PROSITE" id="PS01179">
    <property type="entry name" value="PID"/>
    <property type="match status" value="1"/>
</dbReference>
<feature type="domain" description="PID" evidence="1">
    <location>
        <begin position="34"/>
        <end position="93"/>
    </location>
</feature>
<organism evidence="2 3">
    <name type="scientific">Ancylostoma duodenale</name>
    <dbReference type="NCBI Taxonomy" id="51022"/>
    <lineage>
        <taxon>Eukaryota</taxon>
        <taxon>Metazoa</taxon>
        <taxon>Ecdysozoa</taxon>
        <taxon>Nematoda</taxon>
        <taxon>Chromadorea</taxon>
        <taxon>Rhabditida</taxon>
        <taxon>Rhabditina</taxon>
        <taxon>Rhabditomorpha</taxon>
        <taxon>Strongyloidea</taxon>
        <taxon>Ancylostomatidae</taxon>
        <taxon>Ancylostomatinae</taxon>
        <taxon>Ancylostoma</taxon>
    </lineage>
</organism>